<feature type="region of interest" description="Disordered" evidence="1">
    <location>
        <begin position="286"/>
        <end position="323"/>
    </location>
</feature>
<keyword evidence="3" id="KW-1185">Reference proteome</keyword>
<name>A0A2Z7CRX4_9LAMI</name>
<evidence type="ECO:0000313" key="3">
    <source>
        <dbReference type="Proteomes" id="UP000250235"/>
    </source>
</evidence>
<organism evidence="2 3">
    <name type="scientific">Dorcoceras hygrometricum</name>
    <dbReference type="NCBI Taxonomy" id="472368"/>
    <lineage>
        <taxon>Eukaryota</taxon>
        <taxon>Viridiplantae</taxon>
        <taxon>Streptophyta</taxon>
        <taxon>Embryophyta</taxon>
        <taxon>Tracheophyta</taxon>
        <taxon>Spermatophyta</taxon>
        <taxon>Magnoliopsida</taxon>
        <taxon>eudicotyledons</taxon>
        <taxon>Gunneridae</taxon>
        <taxon>Pentapetalae</taxon>
        <taxon>asterids</taxon>
        <taxon>lamiids</taxon>
        <taxon>Lamiales</taxon>
        <taxon>Gesneriaceae</taxon>
        <taxon>Didymocarpoideae</taxon>
        <taxon>Trichosporeae</taxon>
        <taxon>Loxocarpinae</taxon>
        <taxon>Dorcoceras</taxon>
    </lineage>
</organism>
<evidence type="ECO:0000313" key="2">
    <source>
        <dbReference type="EMBL" id="KZV49850.1"/>
    </source>
</evidence>
<feature type="compositionally biased region" description="Polar residues" evidence="1">
    <location>
        <begin position="199"/>
        <end position="220"/>
    </location>
</feature>
<protein>
    <submittedName>
        <fullName evidence="2">Uncharacterized protein</fullName>
    </submittedName>
</protein>
<dbReference type="Proteomes" id="UP000250235">
    <property type="component" value="Unassembled WGS sequence"/>
</dbReference>
<reference evidence="2 3" key="1">
    <citation type="journal article" date="2015" name="Proc. Natl. Acad. Sci. U.S.A.">
        <title>The resurrection genome of Boea hygrometrica: A blueprint for survival of dehydration.</title>
        <authorList>
            <person name="Xiao L."/>
            <person name="Yang G."/>
            <person name="Zhang L."/>
            <person name="Yang X."/>
            <person name="Zhao S."/>
            <person name="Ji Z."/>
            <person name="Zhou Q."/>
            <person name="Hu M."/>
            <person name="Wang Y."/>
            <person name="Chen M."/>
            <person name="Xu Y."/>
            <person name="Jin H."/>
            <person name="Xiao X."/>
            <person name="Hu G."/>
            <person name="Bao F."/>
            <person name="Hu Y."/>
            <person name="Wan P."/>
            <person name="Li L."/>
            <person name="Deng X."/>
            <person name="Kuang T."/>
            <person name="Xiang C."/>
            <person name="Zhu J.K."/>
            <person name="Oliver M.J."/>
            <person name="He Y."/>
        </authorList>
    </citation>
    <scope>NUCLEOTIDE SEQUENCE [LARGE SCALE GENOMIC DNA]</scope>
    <source>
        <strain evidence="3">cv. XS01</strain>
    </source>
</reference>
<proteinExistence type="predicted"/>
<feature type="region of interest" description="Disordered" evidence="1">
    <location>
        <begin position="198"/>
        <end position="220"/>
    </location>
</feature>
<dbReference type="AlphaFoldDB" id="A0A2Z7CRX4"/>
<sequence length="323" mass="35779">MNTTAGYNDIMQLLEMDCPTAGHSNGMQVLKNELWCCNIKRQLRYQLLSIKPDTDSTNNYRLHSVKFVAGALRPCDLRLSGICLQAVRITVLCRGCEEFQVTKLDRVEVQLVDPRTPESQFIYDIYPLLIPAATSKCCVTPLTSAKPAGVFSQNQPPAESPSAIKTATHPLRAKGKLTRVENQQAQLYKSVDACKHTQSKLSTDSRNGIASTNPNDVAQDKQSYIPTVGHPVATSKQRTQYPLLVIQSQPQNAALQLTQTTSLQTRRKHLAKYQTHATMLNQQDTISNQSQATRTLTRVDSHRPKPAGTPTTLVPQTTLKSVL</sequence>
<dbReference type="EMBL" id="KQ992767">
    <property type="protein sequence ID" value="KZV49850.1"/>
    <property type="molecule type" value="Genomic_DNA"/>
</dbReference>
<accession>A0A2Z7CRX4</accession>
<gene>
    <name evidence="2" type="ORF">F511_42523</name>
</gene>
<feature type="compositionally biased region" description="Polar residues" evidence="1">
    <location>
        <begin position="286"/>
        <end position="296"/>
    </location>
</feature>
<feature type="compositionally biased region" description="Polar residues" evidence="1">
    <location>
        <begin position="309"/>
        <end position="323"/>
    </location>
</feature>
<evidence type="ECO:0000256" key="1">
    <source>
        <dbReference type="SAM" id="MobiDB-lite"/>
    </source>
</evidence>